<dbReference type="RefSeq" id="WP_161674424.1">
    <property type="nucleotide sequence ID" value="NZ_JAABLP010000001.1"/>
</dbReference>
<dbReference type="AlphaFoldDB" id="A0A7X5F2N6"/>
<dbReference type="Gene3D" id="3.10.620.30">
    <property type="match status" value="1"/>
</dbReference>
<accession>A0A7X5F2N6</accession>
<sequence length="209" mass="22942">MKKFFVAAAAAAMLMTSGVMSGANAGWFGNTRALGEPEIFQPEVSRSEPRYTPRSGNVTRGKTRAPKAYLVFCIRNPGECRGDRSSVDVVSYSPQLVAKLNRVNNQVNRSITWVKESGDSWKVGGRTGDCEDFALTKRSQLIKLGVPAGALRMAVVRTREGEGHAVLVVKTTKGELVLDNIKKTIVSRQQTDYRWIAIASQNPGAWQRL</sequence>
<dbReference type="PANTHER" id="PTHR39327:SF1">
    <property type="entry name" value="BLR5470 PROTEIN"/>
    <property type="match status" value="1"/>
</dbReference>
<gene>
    <name evidence="1" type="ORF">GWI72_09915</name>
</gene>
<keyword evidence="2" id="KW-1185">Reference proteome</keyword>
<proteinExistence type="predicted"/>
<reference evidence="2" key="1">
    <citation type="submission" date="2020-01" db="EMBL/GenBank/DDBJ databases">
        <authorList>
            <person name="Fang Y."/>
            <person name="Sun R."/>
            <person name="Nie L."/>
            <person name="He J."/>
            <person name="Hao L."/>
            <person name="Wang L."/>
            <person name="Su S."/>
            <person name="Lv E."/>
            <person name="Zhang Z."/>
            <person name="Xie R."/>
            <person name="Liu H."/>
        </authorList>
    </citation>
    <scope>NUCLEOTIDE SEQUENCE [LARGE SCALE GENOMIC DNA]</scope>
    <source>
        <strain evidence="2">XCT-53</strain>
    </source>
</reference>
<dbReference type="InterPro" id="IPR010319">
    <property type="entry name" value="Transglutaminase-like_Cys_pept"/>
</dbReference>
<evidence type="ECO:0000313" key="1">
    <source>
        <dbReference type="EMBL" id="NBN78583.1"/>
    </source>
</evidence>
<comment type="caution">
    <text evidence="1">The sequence shown here is derived from an EMBL/GenBank/DDBJ whole genome shotgun (WGS) entry which is preliminary data.</text>
</comment>
<dbReference type="Proteomes" id="UP000586722">
    <property type="component" value="Unassembled WGS sequence"/>
</dbReference>
<dbReference type="EMBL" id="JAABLQ010000001">
    <property type="protein sequence ID" value="NBN78583.1"/>
    <property type="molecule type" value="Genomic_DNA"/>
</dbReference>
<protein>
    <submittedName>
        <fullName evidence="1">Uncharacterized protein</fullName>
    </submittedName>
</protein>
<name>A0A7X5F2N6_9HYPH</name>
<dbReference type="PANTHER" id="PTHR39327">
    <property type="match status" value="1"/>
</dbReference>
<organism evidence="1 2">
    <name type="scientific">Pannonibacter tanglangensis</name>
    <dbReference type="NCBI Taxonomy" id="2750084"/>
    <lineage>
        <taxon>Bacteria</taxon>
        <taxon>Pseudomonadati</taxon>
        <taxon>Pseudomonadota</taxon>
        <taxon>Alphaproteobacteria</taxon>
        <taxon>Hyphomicrobiales</taxon>
        <taxon>Stappiaceae</taxon>
        <taxon>Pannonibacter</taxon>
    </lineage>
</organism>
<evidence type="ECO:0000313" key="2">
    <source>
        <dbReference type="Proteomes" id="UP000586722"/>
    </source>
</evidence>
<dbReference type="Pfam" id="PF06035">
    <property type="entry name" value="Peptidase_C93"/>
    <property type="match status" value="1"/>
</dbReference>